<keyword evidence="6 15" id="KW-0808">Transferase</keyword>
<feature type="transmembrane region" description="Helical" evidence="13">
    <location>
        <begin position="829"/>
        <end position="851"/>
    </location>
</feature>
<evidence type="ECO:0000313" key="16">
    <source>
        <dbReference type="Proteomes" id="UP000037751"/>
    </source>
</evidence>
<dbReference type="GO" id="GO:0005886">
    <property type="term" value="C:plasma membrane"/>
    <property type="evidence" value="ECO:0007669"/>
    <property type="project" value="UniProtKB-SubCell"/>
</dbReference>
<feature type="compositionally biased region" description="Low complexity" evidence="12">
    <location>
        <begin position="1141"/>
        <end position="1152"/>
    </location>
</feature>
<evidence type="ECO:0000256" key="9">
    <source>
        <dbReference type="ARBA" id="ARBA00023136"/>
    </source>
</evidence>
<evidence type="ECO:0000256" key="1">
    <source>
        <dbReference type="ARBA" id="ARBA00004439"/>
    </source>
</evidence>
<dbReference type="EMBL" id="LGAV01000002">
    <property type="protein sequence ID" value="KOS15299.1"/>
    <property type="molecule type" value="Genomic_DNA"/>
</dbReference>
<dbReference type="PANTHER" id="PTHR22914">
    <property type="entry name" value="CHITIN SYNTHASE"/>
    <property type="match status" value="1"/>
</dbReference>
<feature type="domain" description="Cytochrome b5 heme-binding" evidence="14">
    <location>
        <begin position="255"/>
        <end position="337"/>
    </location>
</feature>
<dbReference type="InterPro" id="IPR054295">
    <property type="entry name" value="CHS4-like_dom"/>
</dbReference>
<keyword evidence="10" id="KW-0325">Glycoprotein</keyword>
<dbReference type="SMART" id="SM01117">
    <property type="entry name" value="Cyt-b5"/>
    <property type="match status" value="1"/>
</dbReference>
<keyword evidence="5" id="KW-0328">Glycosyltransferase</keyword>
<feature type="compositionally biased region" description="Acidic residues" evidence="12">
    <location>
        <begin position="1065"/>
        <end position="1074"/>
    </location>
</feature>
<keyword evidence="16" id="KW-1185">Reference proteome</keyword>
<dbReference type="InterPro" id="IPR029044">
    <property type="entry name" value="Nucleotide-diphossugar_trans"/>
</dbReference>
<organism evidence="15 16">
    <name type="scientific">Malassezia pachydermatis</name>
    <dbReference type="NCBI Taxonomy" id="77020"/>
    <lineage>
        <taxon>Eukaryota</taxon>
        <taxon>Fungi</taxon>
        <taxon>Dikarya</taxon>
        <taxon>Basidiomycota</taxon>
        <taxon>Ustilaginomycotina</taxon>
        <taxon>Malasseziomycetes</taxon>
        <taxon>Malasseziales</taxon>
        <taxon>Malasseziaceae</taxon>
        <taxon>Malassezia</taxon>
    </lineage>
</organism>
<protein>
    <recommendedName>
        <fullName evidence="3">chitin synthase</fullName>
        <ecNumber evidence="3">2.4.1.16</ecNumber>
    </recommendedName>
</protein>
<dbReference type="CDD" id="cd04190">
    <property type="entry name" value="Chitin_synth_C"/>
    <property type="match status" value="1"/>
</dbReference>
<dbReference type="Proteomes" id="UP000037751">
    <property type="component" value="Unassembled WGS sequence"/>
</dbReference>
<keyword evidence="4" id="KW-1003">Cell membrane</keyword>
<gene>
    <name evidence="15" type="ORF">Malapachy_2263</name>
</gene>
<dbReference type="InterPro" id="IPR004835">
    <property type="entry name" value="Chitin_synth"/>
</dbReference>
<name>A0A0M9VQA2_9BASI</name>
<evidence type="ECO:0000256" key="12">
    <source>
        <dbReference type="SAM" id="MobiDB-lite"/>
    </source>
</evidence>
<keyword evidence="9 13" id="KW-0472">Membrane</keyword>
<feature type="region of interest" description="Disordered" evidence="12">
    <location>
        <begin position="1060"/>
        <end position="1171"/>
    </location>
</feature>
<dbReference type="GeneID" id="28728630"/>
<dbReference type="PANTHER" id="PTHR22914:SF41">
    <property type="entry name" value="CHITIN SYNTHASE 7"/>
    <property type="match status" value="1"/>
</dbReference>
<dbReference type="AlphaFoldDB" id="A0A0M9VQA2"/>
<evidence type="ECO:0000259" key="14">
    <source>
        <dbReference type="SMART" id="SM01117"/>
    </source>
</evidence>
<evidence type="ECO:0000256" key="11">
    <source>
        <dbReference type="ARBA" id="ARBA00023329"/>
    </source>
</evidence>
<comment type="caution">
    <text evidence="15">The sequence shown here is derived from an EMBL/GenBank/DDBJ whole genome shotgun (WGS) entry which is preliminary data.</text>
</comment>
<dbReference type="GO" id="GO:0030428">
    <property type="term" value="C:cell septum"/>
    <property type="evidence" value="ECO:0007669"/>
    <property type="project" value="TreeGrafter"/>
</dbReference>
<accession>A0A0M9VQA2</accession>
<dbReference type="Pfam" id="PF22997">
    <property type="entry name" value="CHS4"/>
    <property type="match status" value="1"/>
</dbReference>
<evidence type="ECO:0000256" key="3">
    <source>
        <dbReference type="ARBA" id="ARBA00012543"/>
    </source>
</evidence>
<keyword evidence="8 13" id="KW-1133">Transmembrane helix</keyword>
<evidence type="ECO:0000256" key="10">
    <source>
        <dbReference type="ARBA" id="ARBA00023180"/>
    </source>
</evidence>
<keyword evidence="7 13" id="KW-0812">Transmembrane</keyword>
<evidence type="ECO:0000256" key="6">
    <source>
        <dbReference type="ARBA" id="ARBA00022679"/>
    </source>
</evidence>
<sequence>MLPQLNRNRDTARSFIRKPGVTFEGDTTINVPGSQPPPLRRPTIMRRHQSLSRPERAHQITPLINPDGEPDDPFSEHRKPPLWRMWWHYLAIVCTFWAPAPMLSLLGFHNPAVRQAWREKITLVLFACVLGAIIAYITVGLQRTLCPTDARDVFQNVKNARGLVGVLGQTYDAQSISVSEALTRKVFDTPGLDLTPYLNAQNHHFDRCNGQTGRYAQWLGCIDVNNRPAPCEGLLSNQSLQSKLHLRDHPRLLGFDWKDVAESPAKLLSIDGYVLNFESYLAYNPTPIPNDDVDEAIRAYFNETFRGADATKIFARHRASKNSIECLKQRYTTGRVNYKTSGCFVAELILYISLIVILGLVIARTVMAIWYAWVGSRRLASPPPAPGKMSQAGVKRPRPISHVQMPVDASADNPQGLAPWADKKVRQSRLIVPGKSGELTLATPELPVAMTPDDIGNDPYIVCLVTCYSEGLEGISATLSSLSTTEYPTNRKLIFVVADGMVTGFGETVSTPDICVSLMTPDQRFGTPTPMSYRSVAAGRKAHNMALVYAGHYLHPSGGAPVPMVVVVKCGLPEDANEAKPGNRGKRDSQMILMNFLQRVTYNDPMTPLDYDLFRKTHALMGVTPDYFELCLMVDADTKLQSTSLRYLANAMLNDHRIMGACGETRVQNKAQSWVTAIQVFEYFISHHQVKAFEAVFGGVTCLPGCFSMYRIKARKPGNEDWIPVIVKPEVTREYSQAVVTTLHQKNLLLLGEDRFLSTLMLRTFPHRKMVFVPQAICHTEVPHTFKMLLSQRRRWINSTVHNLMELVLVRDLCGTFCFSMQFVVLMDLIGTLVLPVAIALTYYLIIMSIIHPPRDFTSAIPLTMLVAVLFAPGFVVACIRFSFHYIVWLIIYLIFLPVWNFILPAYSFWHFDDFSWGETRKVEGEMKPTAHDIGEESYQASLNIPMRQWADWERSRIRKLARDQRRREELESRFGAGFHNDSDVPPATDANLRRVAQTVYPTSPSPSLSNEEDRWGDQIGAYNENDAVPELLRANRPVSTVLAPGGAGLVDEGDMESILREGWDGDDDDDDDGDGHGDDKDTRPDVRGPFLNAPNYSVMSLQDETDPLSDSLEPRTPVDMGTLIQPRATLAGTVVANHGASASSSSAISNARGTHARNRSMGQRMERPYE</sequence>
<dbReference type="GO" id="GO:0006031">
    <property type="term" value="P:chitin biosynthetic process"/>
    <property type="evidence" value="ECO:0007669"/>
    <property type="project" value="TreeGrafter"/>
</dbReference>
<dbReference type="GO" id="GO:0030659">
    <property type="term" value="C:cytoplasmic vesicle membrane"/>
    <property type="evidence" value="ECO:0007669"/>
    <property type="project" value="UniProtKB-SubCell"/>
</dbReference>
<feature type="transmembrane region" description="Helical" evidence="13">
    <location>
        <begin position="857"/>
        <end position="880"/>
    </location>
</feature>
<dbReference type="STRING" id="77020.A0A0M9VQA2"/>
<dbReference type="EC" id="2.4.1.16" evidence="3"/>
<evidence type="ECO:0000313" key="15">
    <source>
        <dbReference type="EMBL" id="KOS15299.1"/>
    </source>
</evidence>
<dbReference type="OrthoDB" id="370884at2759"/>
<evidence type="ECO:0000256" key="8">
    <source>
        <dbReference type="ARBA" id="ARBA00022989"/>
    </source>
</evidence>
<evidence type="ECO:0000256" key="5">
    <source>
        <dbReference type="ARBA" id="ARBA00022676"/>
    </source>
</evidence>
<dbReference type="SUPFAM" id="SSF53448">
    <property type="entry name" value="Nucleotide-diphospho-sugar transferases"/>
    <property type="match status" value="1"/>
</dbReference>
<dbReference type="InterPro" id="IPR001199">
    <property type="entry name" value="Cyt_B5-like_heme/steroid-bd"/>
</dbReference>
<feature type="transmembrane region" description="Helical" evidence="13">
    <location>
        <begin position="121"/>
        <end position="141"/>
    </location>
</feature>
<evidence type="ECO:0000256" key="2">
    <source>
        <dbReference type="ARBA" id="ARBA00004651"/>
    </source>
</evidence>
<evidence type="ECO:0000256" key="7">
    <source>
        <dbReference type="ARBA" id="ARBA00022692"/>
    </source>
</evidence>
<evidence type="ECO:0000256" key="4">
    <source>
        <dbReference type="ARBA" id="ARBA00022475"/>
    </source>
</evidence>
<dbReference type="RefSeq" id="XP_017992931.1">
    <property type="nucleotide sequence ID" value="XM_018136755.1"/>
</dbReference>
<reference evidence="15 16" key="1">
    <citation type="submission" date="2015-07" db="EMBL/GenBank/DDBJ databases">
        <title>Draft Genome Sequence of Malassezia furfur CBS1878 and Malassezia pachydermatis CBS1879.</title>
        <authorList>
            <person name="Triana S."/>
            <person name="Ohm R."/>
            <person name="Gonzalez A."/>
            <person name="DeCock H."/>
            <person name="Restrepo S."/>
            <person name="Celis A."/>
        </authorList>
    </citation>
    <scope>NUCLEOTIDE SEQUENCE [LARGE SCALE GENOMIC DNA]</scope>
    <source>
        <strain evidence="15 16">CBS 1879</strain>
    </source>
</reference>
<dbReference type="VEuPathDB" id="FungiDB:Malapachy_2263"/>
<dbReference type="Pfam" id="PF03142">
    <property type="entry name" value="Chitin_synth_2"/>
    <property type="match status" value="1"/>
</dbReference>
<evidence type="ECO:0000256" key="13">
    <source>
        <dbReference type="SAM" id="Phobius"/>
    </source>
</evidence>
<comment type="subcellular location">
    <subcellularLocation>
        <location evidence="2">Cell membrane</location>
        <topology evidence="2">Multi-pass membrane protein</topology>
    </subcellularLocation>
    <subcellularLocation>
        <location evidence="1">Cytoplasmic vesicle membrane</location>
        <topology evidence="1">Multi-pass membrane protein</topology>
    </subcellularLocation>
</comment>
<feature type="compositionally biased region" description="Basic and acidic residues" evidence="12">
    <location>
        <begin position="1075"/>
        <end position="1087"/>
    </location>
</feature>
<keyword evidence="11" id="KW-0968">Cytoplasmic vesicle</keyword>
<feature type="transmembrane region" description="Helical" evidence="13">
    <location>
        <begin position="348"/>
        <end position="373"/>
    </location>
</feature>
<dbReference type="GO" id="GO:0004100">
    <property type="term" value="F:chitin synthase activity"/>
    <property type="evidence" value="ECO:0007669"/>
    <property type="project" value="UniProtKB-EC"/>
</dbReference>
<proteinExistence type="predicted"/>
<feature type="transmembrane region" description="Helical" evidence="13">
    <location>
        <begin position="887"/>
        <end position="910"/>
    </location>
</feature>
<feature type="transmembrane region" description="Helical" evidence="13">
    <location>
        <begin position="86"/>
        <end position="109"/>
    </location>
</feature>